<organism evidence="2 3">
    <name type="scientific">Fusarium oxysporum</name>
    <name type="common">Fusarium vascular wilt</name>
    <dbReference type="NCBI Taxonomy" id="5507"/>
    <lineage>
        <taxon>Eukaryota</taxon>
        <taxon>Fungi</taxon>
        <taxon>Dikarya</taxon>
        <taxon>Ascomycota</taxon>
        <taxon>Pezizomycotina</taxon>
        <taxon>Sordariomycetes</taxon>
        <taxon>Hypocreomycetidae</taxon>
        <taxon>Hypocreales</taxon>
        <taxon>Nectriaceae</taxon>
        <taxon>Fusarium</taxon>
        <taxon>Fusarium oxysporum species complex</taxon>
    </lineage>
</organism>
<feature type="compositionally biased region" description="Polar residues" evidence="1">
    <location>
        <begin position="27"/>
        <end position="39"/>
    </location>
</feature>
<evidence type="ECO:0000313" key="2">
    <source>
        <dbReference type="EMBL" id="SCO91289.1"/>
    </source>
</evidence>
<reference evidence="3" key="1">
    <citation type="submission" date="2016-09" db="EMBL/GenBank/DDBJ databases">
        <authorList>
            <person name="Guldener U."/>
        </authorList>
    </citation>
    <scope>NUCLEOTIDE SEQUENCE [LARGE SCALE GENOMIC DNA]</scope>
    <source>
        <strain evidence="3">V64-1</strain>
    </source>
</reference>
<protein>
    <submittedName>
        <fullName evidence="2">Uncharacterized protein</fullName>
    </submittedName>
</protein>
<feature type="compositionally biased region" description="Polar residues" evidence="1">
    <location>
        <begin position="1"/>
        <end position="15"/>
    </location>
</feature>
<dbReference type="AlphaFoldDB" id="A0A2H3UBJ9"/>
<feature type="compositionally biased region" description="Low complexity" evidence="1">
    <location>
        <begin position="16"/>
        <end position="26"/>
    </location>
</feature>
<accession>A0A2H3UBJ9</accession>
<evidence type="ECO:0000313" key="3">
    <source>
        <dbReference type="Proteomes" id="UP000219369"/>
    </source>
</evidence>
<sequence>MPTSSSNVSIVPNQGSSSSVTSNNTTKASPSNAGLSPTMSRFLGEPVSVNTYIACGGSG</sequence>
<gene>
    <name evidence="2" type="ORF">FRV6_15417</name>
</gene>
<proteinExistence type="predicted"/>
<dbReference type="Proteomes" id="UP000219369">
    <property type="component" value="Unassembled WGS sequence"/>
</dbReference>
<name>A0A2H3UBJ9_FUSOX</name>
<dbReference type="EMBL" id="FMJY01000010">
    <property type="protein sequence ID" value="SCO91289.1"/>
    <property type="molecule type" value="Genomic_DNA"/>
</dbReference>
<evidence type="ECO:0000256" key="1">
    <source>
        <dbReference type="SAM" id="MobiDB-lite"/>
    </source>
</evidence>
<feature type="region of interest" description="Disordered" evidence="1">
    <location>
        <begin position="1"/>
        <end position="41"/>
    </location>
</feature>